<feature type="transmembrane region" description="Helical" evidence="1">
    <location>
        <begin position="30"/>
        <end position="51"/>
    </location>
</feature>
<gene>
    <name evidence="2" type="ORF">EAH82_18145</name>
</gene>
<keyword evidence="1" id="KW-1133">Transmembrane helix</keyword>
<dbReference type="AlphaFoldDB" id="A0A502DK87"/>
<evidence type="ECO:0000313" key="3">
    <source>
        <dbReference type="Proteomes" id="UP000319212"/>
    </source>
</evidence>
<accession>A0A502DK87</accession>
<evidence type="ECO:0000313" key="2">
    <source>
        <dbReference type="EMBL" id="TPG25454.1"/>
    </source>
</evidence>
<sequence length="61" mass="6628">MSKALAALTALGMMWALCRGYDFVFFLLVLAYATVLIAGFVLGEIKVPAAVDQDFTIKVKD</sequence>
<keyword evidence="1" id="KW-0812">Transmembrane</keyword>
<dbReference type="RefSeq" id="WP_140844176.1">
    <property type="nucleotide sequence ID" value="NZ_RCZI01000005.1"/>
</dbReference>
<evidence type="ECO:0000256" key="1">
    <source>
        <dbReference type="SAM" id="Phobius"/>
    </source>
</evidence>
<dbReference type="Proteomes" id="UP000319212">
    <property type="component" value="Unassembled WGS sequence"/>
</dbReference>
<dbReference type="EMBL" id="RCZI01000005">
    <property type="protein sequence ID" value="TPG25454.1"/>
    <property type="molecule type" value="Genomic_DNA"/>
</dbReference>
<reference evidence="2 3" key="1">
    <citation type="journal article" date="2019" name="Environ. Microbiol.">
        <title>Species interactions and distinct microbial communities in high Arctic permafrost affected cryosols are associated with the CH4 and CO2 gas fluxes.</title>
        <authorList>
            <person name="Altshuler I."/>
            <person name="Hamel J."/>
            <person name="Turney S."/>
            <person name="Magnuson E."/>
            <person name="Levesque R."/>
            <person name="Greer C."/>
            <person name="Whyte L.G."/>
        </authorList>
    </citation>
    <scope>NUCLEOTIDE SEQUENCE [LARGE SCALE GENOMIC DNA]</scope>
    <source>
        <strain evidence="2 3">S06.C</strain>
    </source>
</reference>
<protein>
    <submittedName>
        <fullName evidence="2">Uncharacterized protein</fullName>
    </submittedName>
</protein>
<name>A0A502DK87_9BURK</name>
<keyword evidence="1" id="KW-0472">Membrane</keyword>
<organism evidence="2 3">
    <name type="scientific">Variovorax guangxiensis</name>
    <dbReference type="NCBI Taxonomy" id="1775474"/>
    <lineage>
        <taxon>Bacteria</taxon>
        <taxon>Pseudomonadati</taxon>
        <taxon>Pseudomonadota</taxon>
        <taxon>Betaproteobacteria</taxon>
        <taxon>Burkholderiales</taxon>
        <taxon>Comamonadaceae</taxon>
        <taxon>Variovorax</taxon>
    </lineage>
</organism>
<proteinExistence type="predicted"/>
<comment type="caution">
    <text evidence="2">The sequence shown here is derived from an EMBL/GenBank/DDBJ whole genome shotgun (WGS) entry which is preliminary data.</text>
</comment>